<dbReference type="EMBL" id="CM039431">
    <property type="protein sequence ID" value="KAI4335658.1"/>
    <property type="molecule type" value="Genomic_DNA"/>
</dbReference>
<evidence type="ECO:0000313" key="2">
    <source>
        <dbReference type="Proteomes" id="UP000828941"/>
    </source>
</evidence>
<organism evidence="1 2">
    <name type="scientific">Bauhinia variegata</name>
    <name type="common">Purple orchid tree</name>
    <name type="synonym">Phanera variegata</name>
    <dbReference type="NCBI Taxonomy" id="167791"/>
    <lineage>
        <taxon>Eukaryota</taxon>
        <taxon>Viridiplantae</taxon>
        <taxon>Streptophyta</taxon>
        <taxon>Embryophyta</taxon>
        <taxon>Tracheophyta</taxon>
        <taxon>Spermatophyta</taxon>
        <taxon>Magnoliopsida</taxon>
        <taxon>eudicotyledons</taxon>
        <taxon>Gunneridae</taxon>
        <taxon>Pentapetalae</taxon>
        <taxon>rosids</taxon>
        <taxon>fabids</taxon>
        <taxon>Fabales</taxon>
        <taxon>Fabaceae</taxon>
        <taxon>Cercidoideae</taxon>
        <taxon>Cercideae</taxon>
        <taxon>Bauhiniinae</taxon>
        <taxon>Bauhinia</taxon>
    </lineage>
</organism>
<comment type="caution">
    <text evidence="1">The sequence shown here is derived from an EMBL/GenBank/DDBJ whole genome shotgun (WGS) entry which is preliminary data.</text>
</comment>
<protein>
    <submittedName>
        <fullName evidence="1">Uncharacterized protein</fullName>
    </submittedName>
</protein>
<dbReference type="Proteomes" id="UP000828941">
    <property type="component" value="Chromosome 6"/>
</dbReference>
<keyword evidence="2" id="KW-1185">Reference proteome</keyword>
<gene>
    <name evidence="1" type="ORF">L6164_014287</name>
</gene>
<name>A0ACB9NI09_BAUVA</name>
<proteinExistence type="predicted"/>
<accession>A0ACB9NI09</accession>
<reference evidence="1 2" key="1">
    <citation type="journal article" date="2022" name="DNA Res.">
        <title>Chromosomal-level genome assembly of the orchid tree Bauhinia variegata (Leguminosae; Cercidoideae) supports the allotetraploid origin hypothesis of Bauhinia.</title>
        <authorList>
            <person name="Zhong Y."/>
            <person name="Chen Y."/>
            <person name="Zheng D."/>
            <person name="Pang J."/>
            <person name="Liu Y."/>
            <person name="Luo S."/>
            <person name="Meng S."/>
            <person name="Qian L."/>
            <person name="Wei D."/>
            <person name="Dai S."/>
            <person name="Zhou R."/>
        </authorList>
    </citation>
    <scope>NUCLEOTIDE SEQUENCE [LARGE SCALE GENOMIC DNA]</scope>
    <source>
        <strain evidence="1">BV-YZ2020</strain>
    </source>
</reference>
<evidence type="ECO:0000313" key="1">
    <source>
        <dbReference type="EMBL" id="KAI4335658.1"/>
    </source>
</evidence>
<sequence>MLRASPRSRLVLFGYFHFQHSISTMEVQTLSFGEKTTWIGSLVEAMVVETVLAAGKSLTCLLMLTGSLLAEINDSVSPNLTAMDGRFPLEALSGRKHTHLENKNASETEDDEDDDDDEDGDDDDEDGDDEDFSGEEGEDEGDPEDEPEANGAGGSDDDDDDDDDDDGEEEDDEDEDNEDEEDEEEETPQPPSKKRK</sequence>